<keyword evidence="2" id="KW-1185">Reference proteome</keyword>
<protein>
    <submittedName>
        <fullName evidence="1">Uncharacterized conserved protein, DUF1697 family</fullName>
    </submittedName>
</protein>
<dbReference type="RefSeq" id="WP_157695340.1">
    <property type="nucleotide sequence ID" value="NZ_LT629710.1"/>
</dbReference>
<dbReference type="Gene3D" id="3.30.70.1280">
    <property type="entry name" value="SP0830-like domains"/>
    <property type="match status" value="1"/>
</dbReference>
<dbReference type="InterPro" id="IPR012545">
    <property type="entry name" value="DUF1697"/>
</dbReference>
<evidence type="ECO:0000313" key="1">
    <source>
        <dbReference type="EMBL" id="SDO80397.1"/>
    </source>
</evidence>
<dbReference type="SUPFAM" id="SSF160379">
    <property type="entry name" value="SP0830-like"/>
    <property type="match status" value="1"/>
</dbReference>
<dbReference type="Pfam" id="PF08002">
    <property type="entry name" value="DUF1697"/>
    <property type="match status" value="1"/>
</dbReference>
<dbReference type="OrthoDB" id="9806494at2"/>
<evidence type="ECO:0000313" key="2">
    <source>
        <dbReference type="Proteomes" id="UP000198741"/>
    </source>
</evidence>
<gene>
    <name evidence="1" type="ORF">SAMN04515671_2029</name>
</gene>
<dbReference type="PANTHER" id="PTHR36439:SF1">
    <property type="entry name" value="DUF1697 DOMAIN-CONTAINING PROTEIN"/>
    <property type="match status" value="1"/>
</dbReference>
<reference evidence="1 2" key="1">
    <citation type="submission" date="2016-10" db="EMBL/GenBank/DDBJ databases">
        <authorList>
            <person name="de Groot N.N."/>
        </authorList>
    </citation>
    <scope>NUCLEOTIDE SEQUENCE [LARGE SCALE GENOMIC DNA]</scope>
    <source>
        <strain evidence="2">P4-7,KCTC 19426,CECT 7604</strain>
    </source>
</reference>
<dbReference type="PIRSF" id="PIRSF008502">
    <property type="entry name" value="UCP008502"/>
    <property type="match status" value="1"/>
</dbReference>
<name>A0A1H0MJ33_9ACTN</name>
<dbReference type="AlphaFoldDB" id="A0A1H0MJ33"/>
<sequence length="184" mass="19727">MTRYVALLKGINVGKAKRVAMADLRAVMSGLGLADVATHLQSGNAAFTAEDPGDAVGRAIEKALLDELKLDVRVVVRTHAQLVAAVGSDPYSDIADDPAKHLLGFFSAIPDAGRVAAFEDLVKAKHVDPAVGGLHHIDRDHCYLWCPQGALKSLFGTVDWDRKLGVTVTMRNWTTALKLVEMSA</sequence>
<organism evidence="1 2">
    <name type="scientific">Nakamurella panacisegetis</name>
    <dbReference type="NCBI Taxonomy" id="1090615"/>
    <lineage>
        <taxon>Bacteria</taxon>
        <taxon>Bacillati</taxon>
        <taxon>Actinomycetota</taxon>
        <taxon>Actinomycetes</taxon>
        <taxon>Nakamurellales</taxon>
        <taxon>Nakamurellaceae</taxon>
        <taxon>Nakamurella</taxon>
    </lineage>
</organism>
<dbReference type="Proteomes" id="UP000198741">
    <property type="component" value="Chromosome I"/>
</dbReference>
<dbReference type="EMBL" id="LT629710">
    <property type="protein sequence ID" value="SDO80397.1"/>
    <property type="molecule type" value="Genomic_DNA"/>
</dbReference>
<accession>A0A1H0MJ33</accession>
<dbReference type="PANTHER" id="PTHR36439">
    <property type="entry name" value="BLL4334 PROTEIN"/>
    <property type="match status" value="1"/>
</dbReference>
<proteinExistence type="predicted"/>